<proteinExistence type="predicted"/>
<keyword evidence="4" id="KW-0808">Transferase</keyword>
<dbReference type="CDD" id="cd00082">
    <property type="entry name" value="HisKA"/>
    <property type="match status" value="1"/>
</dbReference>
<comment type="caution">
    <text evidence="13">The sequence shown here is derived from an EMBL/GenBank/DDBJ whole genome shotgun (WGS) entry which is preliminary data.</text>
</comment>
<evidence type="ECO:0000256" key="7">
    <source>
        <dbReference type="PROSITE-ProRule" id="PRU00169"/>
    </source>
</evidence>
<dbReference type="SUPFAM" id="SSF55874">
    <property type="entry name" value="ATPase domain of HSP90 chaperone/DNA topoisomerase II/histidine kinase"/>
    <property type="match status" value="1"/>
</dbReference>
<dbReference type="InterPro" id="IPR035965">
    <property type="entry name" value="PAS-like_dom_sf"/>
</dbReference>
<dbReference type="CDD" id="cd00075">
    <property type="entry name" value="HATPase"/>
    <property type="match status" value="1"/>
</dbReference>
<dbReference type="GO" id="GO:0006355">
    <property type="term" value="P:regulation of DNA-templated transcription"/>
    <property type="evidence" value="ECO:0007669"/>
    <property type="project" value="InterPro"/>
</dbReference>
<dbReference type="PROSITE" id="PS50113">
    <property type="entry name" value="PAC"/>
    <property type="match status" value="1"/>
</dbReference>
<dbReference type="GO" id="GO:0000155">
    <property type="term" value="F:phosphorelay sensor kinase activity"/>
    <property type="evidence" value="ECO:0007669"/>
    <property type="project" value="InterPro"/>
</dbReference>
<dbReference type="SUPFAM" id="SSF55785">
    <property type="entry name" value="PYP-like sensor domain (PAS domain)"/>
    <property type="match status" value="1"/>
</dbReference>
<evidence type="ECO:0000256" key="3">
    <source>
        <dbReference type="ARBA" id="ARBA00022553"/>
    </source>
</evidence>
<dbReference type="PROSITE" id="PS50112">
    <property type="entry name" value="PAS"/>
    <property type="match status" value="1"/>
</dbReference>
<dbReference type="InterPro" id="IPR000014">
    <property type="entry name" value="PAS"/>
</dbReference>
<feature type="domain" description="Response regulatory" evidence="10">
    <location>
        <begin position="5"/>
        <end position="120"/>
    </location>
</feature>
<dbReference type="SMART" id="SM00091">
    <property type="entry name" value="PAS"/>
    <property type="match status" value="1"/>
</dbReference>
<organism evidence="13 14">
    <name type="scientific">Atlanticothrix silvestris CENA357</name>
    <dbReference type="NCBI Taxonomy" id="1725252"/>
    <lineage>
        <taxon>Bacteria</taxon>
        <taxon>Bacillati</taxon>
        <taxon>Cyanobacteriota</taxon>
        <taxon>Cyanophyceae</taxon>
        <taxon>Nostocales</taxon>
        <taxon>Nodulariaceae</taxon>
        <taxon>Atlanticothrix</taxon>
        <taxon>Atlanticothrix silvestris</taxon>
    </lineage>
</organism>
<dbReference type="SMART" id="SM00086">
    <property type="entry name" value="PAC"/>
    <property type="match status" value="1"/>
</dbReference>
<evidence type="ECO:0000256" key="5">
    <source>
        <dbReference type="ARBA" id="ARBA00022777"/>
    </source>
</evidence>
<dbReference type="Pfam" id="PF00512">
    <property type="entry name" value="HisKA"/>
    <property type="match status" value="1"/>
</dbReference>
<keyword evidence="5" id="KW-0418">Kinase</keyword>
<dbReference type="InterPro" id="IPR003594">
    <property type="entry name" value="HATPase_dom"/>
</dbReference>
<dbReference type="InterPro" id="IPR036097">
    <property type="entry name" value="HisK_dim/P_sf"/>
</dbReference>
<dbReference type="Pfam" id="PF02518">
    <property type="entry name" value="HATPase_c"/>
    <property type="match status" value="1"/>
</dbReference>
<keyword evidence="14" id="KW-1185">Reference proteome</keyword>
<evidence type="ECO:0000259" key="12">
    <source>
        <dbReference type="PROSITE" id="PS50113"/>
    </source>
</evidence>
<feature type="domain" description="Histidine kinase" evidence="9">
    <location>
        <begin position="286"/>
        <end position="505"/>
    </location>
</feature>
<dbReference type="Gene3D" id="3.30.565.10">
    <property type="entry name" value="Histidine kinase-like ATPase, C-terminal domain"/>
    <property type="match status" value="1"/>
</dbReference>
<dbReference type="Proteomes" id="UP000599391">
    <property type="component" value="Unassembled WGS sequence"/>
</dbReference>
<keyword evidence="8" id="KW-0175">Coiled coil</keyword>
<dbReference type="Gene3D" id="3.40.50.2300">
    <property type="match status" value="1"/>
</dbReference>
<keyword evidence="3 7" id="KW-0597">Phosphoprotein</keyword>
<dbReference type="InterPro" id="IPR001610">
    <property type="entry name" value="PAC"/>
</dbReference>
<dbReference type="PANTHER" id="PTHR43047:SF72">
    <property type="entry name" value="OSMOSENSING HISTIDINE PROTEIN KINASE SLN1"/>
    <property type="match status" value="1"/>
</dbReference>
<dbReference type="Pfam" id="PF00072">
    <property type="entry name" value="Response_reg"/>
    <property type="match status" value="1"/>
</dbReference>
<evidence type="ECO:0000256" key="2">
    <source>
        <dbReference type="ARBA" id="ARBA00012438"/>
    </source>
</evidence>
<protein>
    <recommendedName>
        <fullName evidence="2">histidine kinase</fullName>
        <ecNumber evidence="2">2.7.13.3</ecNumber>
    </recommendedName>
</protein>
<dbReference type="GO" id="GO:0005886">
    <property type="term" value="C:plasma membrane"/>
    <property type="evidence" value="ECO:0007669"/>
    <property type="project" value="TreeGrafter"/>
</dbReference>
<dbReference type="AlphaFoldDB" id="A0A8J7HFR5"/>
<dbReference type="InterPro" id="IPR000700">
    <property type="entry name" value="PAS-assoc_C"/>
</dbReference>
<dbReference type="InterPro" id="IPR013767">
    <property type="entry name" value="PAS_fold"/>
</dbReference>
<dbReference type="InterPro" id="IPR011006">
    <property type="entry name" value="CheY-like_superfamily"/>
</dbReference>
<evidence type="ECO:0000256" key="4">
    <source>
        <dbReference type="ARBA" id="ARBA00022679"/>
    </source>
</evidence>
<sequence length="508" mass="57335">MINAKILVVEDEAIVAKDLGNRLKKFGHIVTAIASSGQEAINKALEFSPDLVLMDIRLKGQIDGVEAAQEIRKHLDIPIIYLTAYADDHTLERAKITDPFGYLLKPFKERELQTNIEIALTKHQLERQLKSSQKWLATLLKSISDGVIASDVQESITFMNPVAENLTGWKQEEAYGKSSSEVFNIANAKTRNYIESPIKKVLRDGHVFRLPEETILISKIGAEIPIDDSAAPIKDDQDNITGAVLIFRDITERKKAIEARQKQIEQEQLVMQLEAVNQLKNEFLNLASHEMRSPLSNMKMIIQMLKLSPEPEEGQRYLELLEAECDREMELINDLLDLQRLETLSDLLINPDVLFLQQLFPWVIEPFQVRFQEYQQTLQLNLPSDLPSLFSDRTSLERILTELLHNASKYTPIGGEIILSVYHNSCEAPPSTIITISNSVEIPAAGLPRIFEKFYRIPNADLRKQGGTGLGLAIVKKLVEQLQGSIQVESSEGWTTFTLKLSDLTNSP</sequence>
<dbReference type="SMART" id="SM00387">
    <property type="entry name" value="HATPase_c"/>
    <property type="match status" value="1"/>
</dbReference>
<evidence type="ECO:0000259" key="11">
    <source>
        <dbReference type="PROSITE" id="PS50112"/>
    </source>
</evidence>
<dbReference type="SUPFAM" id="SSF47384">
    <property type="entry name" value="Homodimeric domain of signal transducing histidine kinase"/>
    <property type="match status" value="1"/>
</dbReference>
<feature type="modified residue" description="4-aspartylphosphate" evidence="7">
    <location>
        <position position="55"/>
    </location>
</feature>
<accession>A0A8J7HFR5</accession>
<dbReference type="Pfam" id="PF00989">
    <property type="entry name" value="PAS"/>
    <property type="match status" value="1"/>
</dbReference>
<evidence type="ECO:0000256" key="6">
    <source>
        <dbReference type="ARBA" id="ARBA00023012"/>
    </source>
</evidence>
<keyword evidence="6" id="KW-0902">Two-component regulatory system</keyword>
<dbReference type="CDD" id="cd00130">
    <property type="entry name" value="PAS"/>
    <property type="match status" value="1"/>
</dbReference>
<feature type="coiled-coil region" evidence="8">
    <location>
        <begin position="247"/>
        <end position="282"/>
    </location>
</feature>
<evidence type="ECO:0000313" key="13">
    <source>
        <dbReference type="EMBL" id="MBH8553918.1"/>
    </source>
</evidence>
<dbReference type="InterPro" id="IPR005467">
    <property type="entry name" value="His_kinase_dom"/>
</dbReference>
<dbReference type="Gene3D" id="1.10.287.130">
    <property type="match status" value="1"/>
</dbReference>
<dbReference type="PRINTS" id="PR00344">
    <property type="entry name" value="BCTRLSENSOR"/>
</dbReference>
<gene>
    <name evidence="13" type="ORF">I8751_16375</name>
</gene>
<feature type="domain" description="PAS" evidence="11">
    <location>
        <begin position="132"/>
        <end position="205"/>
    </location>
</feature>
<dbReference type="Gene3D" id="3.30.450.20">
    <property type="entry name" value="PAS domain"/>
    <property type="match status" value="1"/>
</dbReference>
<dbReference type="InterPro" id="IPR001789">
    <property type="entry name" value="Sig_transdc_resp-reg_receiver"/>
</dbReference>
<comment type="catalytic activity">
    <reaction evidence="1">
        <text>ATP + protein L-histidine = ADP + protein N-phospho-L-histidine.</text>
        <dbReference type="EC" id="2.7.13.3"/>
    </reaction>
</comment>
<evidence type="ECO:0000259" key="10">
    <source>
        <dbReference type="PROSITE" id="PS50110"/>
    </source>
</evidence>
<name>A0A8J7HFR5_9CYAN</name>
<reference evidence="13 14" key="1">
    <citation type="journal article" date="2021" name="Int. J. Syst. Evol. Microbiol.">
        <title>Amazonocrinis nigriterrae gen. nov., sp. nov., Atlanticothrix silvestris gen. nov., sp. nov. and Dendronalium phyllosphericum gen. nov., sp. nov., nostocacean cyanobacteria from Brazilian environments.</title>
        <authorList>
            <person name="Alvarenga D.O."/>
            <person name="Andreote A.P.D."/>
            <person name="Branco L.H.Z."/>
            <person name="Delbaje E."/>
            <person name="Cruz R.B."/>
            <person name="Varani A.M."/>
            <person name="Fiore M.F."/>
        </authorList>
    </citation>
    <scope>NUCLEOTIDE SEQUENCE [LARGE SCALE GENOMIC DNA]</scope>
    <source>
        <strain evidence="13 14">CENA357</strain>
    </source>
</reference>
<dbReference type="InterPro" id="IPR003661">
    <property type="entry name" value="HisK_dim/P_dom"/>
</dbReference>
<dbReference type="NCBIfam" id="TIGR00229">
    <property type="entry name" value="sensory_box"/>
    <property type="match status" value="1"/>
</dbReference>
<dbReference type="RefSeq" id="WP_214440178.1">
    <property type="nucleotide sequence ID" value="NZ_JAECZB010000049.1"/>
</dbReference>
<evidence type="ECO:0000259" key="9">
    <source>
        <dbReference type="PROSITE" id="PS50109"/>
    </source>
</evidence>
<evidence type="ECO:0000256" key="1">
    <source>
        <dbReference type="ARBA" id="ARBA00000085"/>
    </source>
</evidence>
<dbReference type="InterPro" id="IPR004358">
    <property type="entry name" value="Sig_transdc_His_kin-like_C"/>
</dbReference>
<dbReference type="EC" id="2.7.13.3" evidence="2"/>
<dbReference type="SMART" id="SM00388">
    <property type="entry name" value="HisKA"/>
    <property type="match status" value="1"/>
</dbReference>
<dbReference type="SMART" id="SM00448">
    <property type="entry name" value="REC"/>
    <property type="match status" value="1"/>
</dbReference>
<dbReference type="CDD" id="cd17534">
    <property type="entry name" value="REC_DC-like"/>
    <property type="match status" value="1"/>
</dbReference>
<dbReference type="GO" id="GO:0009927">
    <property type="term" value="F:histidine phosphotransfer kinase activity"/>
    <property type="evidence" value="ECO:0007669"/>
    <property type="project" value="TreeGrafter"/>
</dbReference>
<dbReference type="PROSITE" id="PS50110">
    <property type="entry name" value="RESPONSE_REGULATORY"/>
    <property type="match status" value="1"/>
</dbReference>
<dbReference type="InterPro" id="IPR036890">
    <property type="entry name" value="HATPase_C_sf"/>
</dbReference>
<dbReference type="SUPFAM" id="SSF52172">
    <property type="entry name" value="CheY-like"/>
    <property type="match status" value="1"/>
</dbReference>
<feature type="domain" description="PAC" evidence="12">
    <location>
        <begin position="210"/>
        <end position="262"/>
    </location>
</feature>
<dbReference type="PROSITE" id="PS50109">
    <property type="entry name" value="HIS_KIN"/>
    <property type="match status" value="1"/>
</dbReference>
<evidence type="ECO:0000313" key="14">
    <source>
        <dbReference type="Proteomes" id="UP000599391"/>
    </source>
</evidence>
<dbReference type="EMBL" id="JAECZB010000049">
    <property type="protein sequence ID" value="MBH8553918.1"/>
    <property type="molecule type" value="Genomic_DNA"/>
</dbReference>
<evidence type="ECO:0000256" key="8">
    <source>
        <dbReference type="SAM" id="Coils"/>
    </source>
</evidence>
<dbReference type="PANTHER" id="PTHR43047">
    <property type="entry name" value="TWO-COMPONENT HISTIDINE PROTEIN KINASE"/>
    <property type="match status" value="1"/>
</dbReference>